<evidence type="ECO:0000313" key="1">
    <source>
        <dbReference type="EMBL" id="CAE0432536.1"/>
    </source>
</evidence>
<sequence length="129" mass="14741">MNSKKNKNENGDALLDKLDDISETVGDIVGMIREGMKFIELIKSFKSDEEFDAYYISDTYADKSGMLAFMLDEADIVHRVEALKSCNIALQKHTERLRLYTKWQNEISEDLARKAEMNAGRELDKAVEA</sequence>
<reference evidence="1" key="1">
    <citation type="submission" date="2021-01" db="EMBL/GenBank/DDBJ databases">
        <authorList>
            <person name="Corre E."/>
            <person name="Pelletier E."/>
            <person name="Niang G."/>
            <person name="Scheremetjew M."/>
            <person name="Finn R."/>
            <person name="Kale V."/>
            <person name="Holt S."/>
            <person name="Cochrane G."/>
            <person name="Meng A."/>
            <person name="Brown T."/>
            <person name="Cohen L."/>
        </authorList>
    </citation>
    <scope>NUCLEOTIDE SEQUENCE</scope>
    <source>
        <strain evidence="1">GSBS06</strain>
    </source>
</reference>
<name>A0A7S3LJG7_9STRA</name>
<gene>
    <name evidence="1" type="ORF">ASTO00021_LOCUS2861</name>
</gene>
<accession>A0A7S3LJG7</accession>
<dbReference type="EMBL" id="HBIN01004093">
    <property type="protein sequence ID" value="CAE0432536.1"/>
    <property type="molecule type" value="Transcribed_RNA"/>
</dbReference>
<organism evidence="1">
    <name type="scientific">Aplanochytrium stocchinoi</name>
    <dbReference type="NCBI Taxonomy" id="215587"/>
    <lineage>
        <taxon>Eukaryota</taxon>
        <taxon>Sar</taxon>
        <taxon>Stramenopiles</taxon>
        <taxon>Bigyra</taxon>
        <taxon>Labyrinthulomycetes</taxon>
        <taxon>Thraustochytrida</taxon>
        <taxon>Thraustochytriidae</taxon>
        <taxon>Aplanochytrium</taxon>
    </lineage>
</organism>
<protein>
    <submittedName>
        <fullName evidence="1">Uncharacterized protein</fullName>
    </submittedName>
</protein>
<proteinExistence type="predicted"/>
<dbReference type="AlphaFoldDB" id="A0A7S3LJG7"/>